<sequence>MLSTAGRGLPVRSRRAGGQPENGGGRQRGHRRAAAWRHLRAHGVALPLALLAGCAAGWLWWGDRLVVLPHLGGGAGIPVAAAQALPVLVAVVVVLSAEDGMRDFSEHAARSRRGVLARHLAAAAAAGAAVCAVGTLATGTTDQLPVALRNLLLATGLGEQGGLVTLHQVAGDGVPDGHGQPADRCGDHRG</sequence>
<comment type="caution">
    <text evidence="3">The sequence shown here is derived from an EMBL/GenBank/DDBJ whole genome shotgun (WGS) entry which is preliminary data.</text>
</comment>
<evidence type="ECO:0000313" key="4">
    <source>
        <dbReference type="Proteomes" id="UP000727056"/>
    </source>
</evidence>
<feature type="transmembrane region" description="Helical" evidence="2">
    <location>
        <begin position="73"/>
        <end position="95"/>
    </location>
</feature>
<proteinExistence type="predicted"/>
<evidence type="ECO:0000256" key="2">
    <source>
        <dbReference type="SAM" id="Phobius"/>
    </source>
</evidence>
<protein>
    <recommendedName>
        <fullName evidence="5">ABC transporter permease</fullName>
    </recommendedName>
</protein>
<feature type="region of interest" description="Disordered" evidence="1">
    <location>
        <begin position="1"/>
        <end position="32"/>
    </location>
</feature>
<dbReference type="EMBL" id="JAAVJC010000184">
    <property type="protein sequence ID" value="NJQ16709.1"/>
    <property type="molecule type" value="Genomic_DNA"/>
</dbReference>
<feature type="region of interest" description="Disordered" evidence="1">
    <location>
        <begin position="171"/>
        <end position="190"/>
    </location>
</feature>
<gene>
    <name evidence="3" type="ORF">HCN52_17665</name>
</gene>
<reference evidence="3 4" key="1">
    <citation type="submission" date="2020-03" db="EMBL/GenBank/DDBJ databases">
        <title>Draft genome of Streptomyces sp. ventii, isolated from the Axial Seamount in the Pacific Ocean, and resequencing of the two type strains Streptomyces lonarensis strain NCL 716 and Streptomyces bohaiensis strain 11A07.</title>
        <authorList>
            <person name="Loughran R.M."/>
            <person name="Pfannmuller K.M."/>
            <person name="Wasson B.J."/>
            <person name="Deadmond M.C."/>
            <person name="Paddock B.E."/>
            <person name="Koyack M.J."/>
            <person name="Gallegos D.A."/>
            <person name="Mitchell E.A."/>
            <person name="Ushijima B."/>
            <person name="Saw J.H."/>
            <person name="Mcphail K.L."/>
            <person name="Videau P."/>
        </authorList>
    </citation>
    <scope>NUCLEOTIDE SEQUENCE [LARGE SCALE GENOMIC DNA]</scope>
    <source>
        <strain evidence="3 4">11A07</strain>
    </source>
</reference>
<feature type="transmembrane region" description="Helical" evidence="2">
    <location>
        <begin position="41"/>
        <end position="61"/>
    </location>
</feature>
<keyword evidence="2" id="KW-0472">Membrane</keyword>
<evidence type="ECO:0000256" key="1">
    <source>
        <dbReference type="SAM" id="MobiDB-lite"/>
    </source>
</evidence>
<name>A0ABX1CC75_9ACTN</name>
<feature type="non-terminal residue" evidence="3">
    <location>
        <position position="190"/>
    </location>
</feature>
<evidence type="ECO:0008006" key="5">
    <source>
        <dbReference type="Google" id="ProtNLM"/>
    </source>
</evidence>
<evidence type="ECO:0000313" key="3">
    <source>
        <dbReference type="EMBL" id="NJQ16709.1"/>
    </source>
</evidence>
<feature type="transmembrane region" description="Helical" evidence="2">
    <location>
        <begin position="116"/>
        <end position="137"/>
    </location>
</feature>
<organism evidence="3 4">
    <name type="scientific">Streptomyces bohaiensis</name>
    <dbReference type="NCBI Taxonomy" id="1431344"/>
    <lineage>
        <taxon>Bacteria</taxon>
        <taxon>Bacillati</taxon>
        <taxon>Actinomycetota</taxon>
        <taxon>Actinomycetes</taxon>
        <taxon>Kitasatosporales</taxon>
        <taxon>Streptomycetaceae</taxon>
        <taxon>Streptomyces</taxon>
    </lineage>
</organism>
<keyword evidence="2" id="KW-1133">Transmembrane helix</keyword>
<keyword evidence="2" id="KW-0812">Transmembrane</keyword>
<dbReference type="Proteomes" id="UP000727056">
    <property type="component" value="Unassembled WGS sequence"/>
</dbReference>
<keyword evidence="4" id="KW-1185">Reference proteome</keyword>
<accession>A0ABX1CC75</accession>